<accession>A0A6I2UIG8</accession>
<sequence length="169" mass="18313">MADEEKTEEAAPAEKGKKFPIVIVVVLILVGLILAGGISYFITTQVMSTGPSTAVETRNHEPGVFVKLGDPKEGIIVNVGGIKSSRFLKVGLTVELNPDREDNVAEGKLTPVAETKIMDTTLQIIRTVKIEELDAARQDDLKAKLKAELNKALGEGSVYDIYITSFMLQ</sequence>
<keyword evidence="5 10" id="KW-0145">Chemotaxis</keyword>
<evidence type="ECO:0000313" key="12">
    <source>
        <dbReference type="Proteomes" id="UP000433181"/>
    </source>
</evidence>
<comment type="caution">
    <text evidence="11">The sequence shown here is derived from an EMBL/GenBank/DDBJ whole genome shotgun (WGS) entry which is preliminary data.</text>
</comment>
<evidence type="ECO:0000256" key="6">
    <source>
        <dbReference type="ARBA" id="ARBA00022692"/>
    </source>
</evidence>
<gene>
    <name evidence="11" type="ORF">FYJ84_07275</name>
</gene>
<keyword evidence="9 10" id="KW-0472">Membrane</keyword>
<dbReference type="GO" id="GO:0005886">
    <property type="term" value="C:plasma membrane"/>
    <property type="evidence" value="ECO:0007669"/>
    <property type="project" value="UniProtKB-SubCell"/>
</dbReference>
<evidence type="ECO:0000256" key="4">
    <source>
        <dbReference type="ARBA" id="ARBA00022475"/>
    </source>
</evidence>
<comment type="function">
    <text evidence="1 10">Controls the rotational direction of flagella during chemotaxis.</text>
</comment>
<evidence type="ECO:0000256" key="7">
    <source>
        <dbReference type="ARBA" id="ARBA00022779"/>
    </source>
</evidence>
<dbReference type="GO" id="GO:0071978">
    <property type="term" value="P:bacterial-type flagellum-dependent swarming motility"/>
    <property type="evidence" value="ECO:0007669"/>
    <property type="project" value="TreeGrafter"/>
</dbReference>
<evidence type="ECO:0000256" key="10">
    <source>
        <dbReference type="RuleBase" id="RU364125"/>
    </source>
</evidence>
<keyword evidence="11" id="KW-0969">Cilium</keyword>
<evidence type="ECO:0000256" key="9">
    <source>
        <dbReference type="ARBA" id="ARBA00023136"/>
    </source>
</evidence>
<keyword evidence="11" id="KW-0966">Cell projection</keyword>
<dbReference type="RefSeq" id="WP_154406945.1">
    <property type="nucleotide sequence ID" value="NZ_JAQXJM010000011.1"/>
</dbReference>
<feature type="transmembrane region" description="Helical" evidence="10">
    <location>
        <begin position="21"/>
        <end position="42"/>
    </location>
</feature>
<dbReference type="GO" id="GO:0006935">
    <property type="term" value="P:chemotaxis"/>
    <property type="evidence" value="ECO:0007669"/>
    <property type="project" value="UniProtKB-KW"/>
</dbReference>
<protein>
    <recommendedName>
        <fullName evidence="10">Flagellar protein FliL</fullName>
    </recommendedName>
</protein>
<proteinExistence type="inferred from homology"/>
<keyword evidence="6 10" id="KW-0812">Transmembrane</keyword>
<evidence type="ECO:0000256" key="5">
    <source>
        <dbReference type="ARBA" id="ARBA00022500"/>
    </source>
</evidence>
<evidence type="ECO:0000256" key="8">
    <source>
        <dbReference type="ARBA" id="ARBA00022989"/>
    </source>
</evidence>
<dbReference type="PANTHER" id="PTHR35091:SF2">
    <property type="entry name" value="FLAGELLAR PROTEIN FLIL"/>
    <property type="match status" value="1"/>
</dbReference>
<dbReference type="AlphaFoldDB" id="A0A6I2UIG8"/>
<organism evidence="11 12">
    <name type="scientific">Anaerovibrio slackiae</name>
    <dbReference type="NCBI Taxonomy" id="2652309"/>
    <lineage>
        <taxon>Bacteria</taxon>
        <taxon>Bacillati</taxon>
        <taxon>Bacillota</taxon>
        <taxon>Negativicutes</taxon>
        <taxon>Selenomonadales</taxon>
        <taxon>Selenomonadaceae</taxon>
        <taxon>Anaerovibrio</taxon>
    </lineage>
</organism>
<keyword evidence="12" id="KW-1185">Reference proteome</keyword>
<evidence type="ECO:0000256" key="1">
    <source>
        <dbReference type="ARBA" id="ARBA00002254"/>
    </source>
</evidence>
<name>A0A6I2UIG8_9FIRM</name>
<dbReference type="Proteomes" id="UP000433181">
    <property type="component" value="Unassembled WGS sequence"/>
</dbReference>
<dbReference type="PANTHER" id="PTHR35091">
    <property type="entry name" value="FLAGELLAR PROTEIN FLIL"/>
    <property type="match status" value="1"/>
</dbReference>
<reference evidence="11 12" key="1">
    <citation type="submission" date="2019-08" db="EMBL/GenBank/DDBJ databases">
        <title>In-depth cultivation of the pig gut microbiome towards novel bacterial diversity and tailored functional studies.</title>
        <authorList>
            <person name="Wylensek D."/>
            <person name="Hitch T.C.A."/>
            <person name="Clavel T."/>
        </authorList>
    </citation>
    <scope>NUCLEOTIDE SEQUENCE [LARGE SCALE GENOMIC DNA]</scope>
    <source>
        <strain evidence="11 12">WCA-693-APC-5D-A</strain>
    </source>
</reference>
<dbReference type="InterPro" id="IPR005503">
    <property type="entry name" value="FliL"/>
</dbReference>
<dbReference type="GO" id="GO:0009425">
    <property type="term" value="C:bacterial-type flagellum basal body"/>
    <property type="evidence" value="ECO:0007669"/>
    <property type="project" value="InterPro"/>
</dbReference>
<comment type="similarity">
    <text evidence="3 10">Belongs to the FliL family.</text>
</comment>
<evidence type="ECO:0000256" key="3">
    <source>
        <dbReference type="ARBA" id="ARBA00008281"/>
    </source>
</evidence>
<keyword evidence="11" id="KW-0282">Flagellum</keyword>
<dbReference type="Pfam" id="PF03748">
    <property type="entry name" value="FliL"/>
    <property type="match status" value="1"/>
</dbReference>
<comment type="subcellular location">
    <subcellularLocation>
        <location evidence="2">Cell membrane</location>
        <topology evidence="2">Single-pass membrane protein</topology>
    </subcellularLocation>
</comment>
<keyword evidence="7 10" id="KW-0283">Flagellar rotation</keyword>
<dbReference type="GeneID" id="96778714"/>
<dbReference type="EMBL" id="VUNR01000012">
    <property type="protein sequence ID" value="MSU08782.1"/>
    <property type="molecule type" value="Genomic_DNA"/>
</dbReference>
<evidence type="ECO:0000256" key="2">
    <source>
        <dbReference type="ARBA" id="ARBA00004162"/>
    </source>
</evidence>
<keyword evidence="8 10" id="KW-1133">Transmembrane helix</keyword>
<evidence type="ECO:0000313" key="11">
    <source>
        <dbReference type="EMBL" id="MSU08782.1"/>
    </source>
</evidence>
<keyword evidence="4 10" id="KW-1003">Cell membrane</keyword>